<feature type="signal peptide" evidence="1">
    <location>
        <begin position="1"/>
        <end position="22"/>
    </location>
</feature>
<sequence>MKEILKIIFFSCLISVSYGASADEWDEMKGRLKEQMDQADYNGMGPNGNREEYKWEKCKETEIDCNHLLN</sequence>
<dbReference type="EMBL" id="CP103445">
    <property type="protein sequence ID" value="UWS33240.1"/>
    <property type="molecule type" value="Genomic_DNA"/>
</dbReference>
<feature type="chain" id="PRO_5046211185" evidence="1">
    <location>
        <begin position="23"/>
        <end position="70"/>
    </location>
</feature>
<name>A0ABY5X769_ERWPY</name>
<keyword evidence="1" id="KW-0732">Signal</keyword>
<organism evidence="2 3">
    <name type="scientific">Erwinia pyrifoliae</name>
    <dbReference type="NCBI Taxonomy" id="79967"/>
    <lineage>
        <taxon>Bacteria</taxon>
        <taxon>Pseudomonadati</taxon>
        <taxon>Pseudomonadota</taxon>
        <taxon>Gammaproteobacteria</taxon>
        <taxon>Enterobacterales</taxon>
        <taxon>Erwiniaceae</taxon>
        <taxon>Erwinia</taxon>
    </lineage>
</organism>
<evidence type="ECO:0000313" key="3">
    <source>
        <dbReference type="Proteomes" id="UP001058553"/>
    </source>
</evidence>
<reference evidence="2" key="1">
    <citation type="submission" date="2022-07" db="EMBL/GenBank/DDBJ databases">
        <title>Genetic diversity of Erwinia pyrifoliae.</title>
        <authorList>
            <person name="Park D.S."/>
            <person name="Ham H."/>
        </authorList>
    </citation>
    <scope>NUCLEOTIDE SEQUENCE</scope>
    <source>
        <strain evidence="2">CP201486</strain>
    </source>
</reference>
<gene>
    <name evidence="2" type="ORF">NYP84_16880</name>
</gene>
<evidence type="ECO:0000256" key="1">
    <source>
        <dbReference type="SAM" id="SignalP"/>
    </source>
</evidence>
<protein>
    <submittedName>
        <fullName evidence="2">Uncharacterized protein</fullName>
    </submittedName>
</protein>
<dbReference type="RefSeq" id="WP_226060677.1">
    <property type="nucleotide sequence ID" value="NZ_CP023567.1"/>
</dbReference>
<dbReference type="GeneID" id="92235659"/>
<keyword evidence="3" id="KW-1185">Reference proteome</keyword>
<accession>A0ABY5X769</accession>
<dbReference type="Proteomes" id="UP001058553">
    <property type="component" value="Chromosome"/>
</dbReference>
<evidence type="ECO:0000313" key="2">
    <source>
        <dbReference type="EMBL" id="UWS33240.1"/>
    </source>
</evidence>
<proteinExistence type="predicted"/>